<evidence type="ECO:0000313" key="2">
    <source>
        <dbReference type="EMBL" id="KAL3771736.1"/>
    </source>
</evidence>
<sequence length="94" mass="9941">MLRLKVAPPVIHKAGMVAAVEASQCVEKNADTREPVGERSGGAASLPQAAVDGNTMEVIELDDDDDEDENENSSSNPLHSISISDSMNNINSSF</sequence>
<dbReference type="EMBL" id="JALLBG020000021">
    <property type="protein sequence ID" value="KAL3771736.1"/>
    <property type="molecule type" value="Genomic_DNA"/>
</dbReference>
<evidence type="ECO:0000313" key="3">
    <source>
        <dbReference type="Proteomes" id="UP001530293"/>
    </source>
</evidence>
<evidence type="ECO:0000256" key="1">
    <source>
        <dbReference type="SAM" id="MobiDB-lite"/>
    </source>
</evidence>
<feature type="region of interest" description="Disordered" evidence="1">
    <location>
        <begin position="29"/>
        <end position="94"/>
    </location>
</feature>
<gene>
    <name evidence="2" type="ORF">ACHAWU_010047</name>
</gene>
<name>A0ABD3N6T7_9STRA</name>
<feature type="compositionally biased region" description="Low complexity" evidence="1">
    <location>
        <begin position="72"/>
        <end position="94"/>
    </location>
</feature>
<feature type="compositionally biased region" description="Acidic residues" evidence="1">
    <location>
        <begin position="59"/>
        <end position="71"/>
    </location>
</feature>
<proteinExistence type="predicted"/>
<dbReference type="Proteomes" id="UP001530293">
    <property type="component" value="Unassembled WGS sequence"/>
</dbReference>
<protein>
    <submittedName>
        <fullName evidence="2">Uncharacterized protein</fullName>
    </submittedName>
</protein>
<organism evidence="2 3">
    <name type="scientific">Discostella pseudostelligera</name>
    <dbReference type="NCBI Taxonomy" id="259834"/>
    <lineage>
        <taxon>Eukaryota</taxon>
        <taxon>Sar</taxon>
        <taxon>Stramenopiles</taxon>
        <taxon>Ochrophyta</taxon>
        <taxon>Bacillariophyta</taxon>
        <taxon>Coscinodiscophyceae</taxon>
        <taxon>Thalassiosirophycidae</taxon>
        <taxon>Stephanodiscales</taxon>
        <taxon>Stephanodiscaceae</taxon>
        <taxon>Discostella</taxon>
    </lineage>
</organism>
<comment type="caution">
    <text evidence="2">The sequence shown here is derived from an EMBL/GenBank/DDBJ whole genome shotgun (WGS) entry which is preliminary data.</text>
</comment>
<keyword evidence="3" id="KW-1185">Reference proteome</keyword>
<dbReference type="AlphaFoldDB" id="A0ABD3N6T7"/>
<accession>A0ABD3N6T7</accession>
<reference evidence="2 3" key="1">
    <citation type="submission" date="2024-10" db="EMBL/GenBank/DDBJ databases">
        <title>Updated reference genomes for cyclostephanoid diatoms.</title>
        <authorList>
            <person name="Roberts W.R."/>
            <person name="Alverson A.J."/>
        </authorList>
    </citation>
    <scope>NUCLEOTIDE SEQUENCE [LARGE SCALE GENOMIC DNA]</scope>
    <source>
        <strain evidence="2 3">AJA232-27</strain>
    </source>
</reference>